<keyword evidence="3" id="KW-1185">Reference proteome</keyword>
<feature type="domain" description="DUF4136" evidence="1">
    <location>
        <begin position="22"/>
        <end position="172"/>
    </location>
</feature>
<dbReference type="PROSITE" id="PS51257">
    <property type="entry name" value="PROKAR_LIPOPROTEIN"/>
    <property type="match status" value="1"/>
</dbReference>
<dbReference type="Pfam" id="PF13590">
    <property type="entry name" value="DUF4136"/>
    <property type="match status" value="1"/>
</dbReference>
<organism evidence="2 3">
    <name type="scientific">Flagellimonas allohymeniacidonis</name>
    <dbReference type="NCBI Taxonomy" id="2517819"/>
    <lineage>
        <taxon>Bacteria</taxon>
        <taxon>Pseudomonadati</taxon>
        <taxon>Bacteroidota</taxon>
        <taxon>Flavobacteriia</taxon>
        <taxon>Flavobacteriales</taxon>
        <taxon>Flavobacteriaceae</taxon>
        <taxon>Flagellimonas</taxon>
    </lineage>
</organism>
<accession>A0A4Q8QN22</accession>
<protein>
    <submittedName>
        <fullName evidence="2">DUF4136 domain-containing protein</fullName>
    </submittedName>
</protein>
<dbReference type="RefSeq" id="WP_130612107.1">
    <property type="nucleotide sequence ID" value="NZ_SGIU01000001.1"/>
</dbReference>
<dbReference type="Proteomes" id="UP000291981">
    <property type="component" value="Unassembled WGS sequence"/>
</dbReference>
<reference evidence="2 3" key="1">
    <citation type="submission" date="2019-02" db="EMBL/GenBank/DDBJ databases">
        <title>Draft genome sequence of Muricauda sp. 176CP4-71.</title>
        <authorList>
            <person name="Park J.-S."/>
        </authorList>
    </citation>
    <scope>NUCLEOTIDE SEQUENCE [LARGE SCALE GENOMIC DNA]</scope>
    <source>
        <strain evidence="2 3">176CP4-71</strain>
    </source>
</reference>
<proteinExistence type="predicted"/>
<dbReference type="AlphaFoldDB" id="A0A4Q8QN22"/>
<dbReference type="OrthoDB" id="1430233at2"/>
<evidence type="ECO:0000259" key="1">
    <source>
        <dbReference type="Pfam" id="PF13590"/>
    </source>
</evidence>
<comment type="caution">
    <text evidence="2">The sequence shown here is derived from an EMBL/GenBank/DDBJ whole genome shotgun (WGS) entry which is preliminary data.</text>
</comment>
<dbReference type="EMBL" id="SGIU01000001">
    <property type="protein sequence ID" value="TAI49706.1"/>
    <property type="molecule type" value="Genomic_DNA"/>
</dbReference>
<evidence type="ECO:0000313" key="2">
    <source>
        <dbReference type="EMBL" id="TAI49706.1"/>
    </source>
</evidence>
<evidence type="ECO:0000313" key="3">
    <source>
        <dbReference type="Proteomes" id="UP000291981"/>
    </source>
</evidence>
<dbReference type="InterPro" id="IPR025411">
    <property type="entry name" value="DUF4136"/>
</dbReference>
<gene>
    <name evidence="2" type="ORF">EW142_07895</name>
</gene>
<sequence>MRYLFQILFVGLLLSSCSSVRVNYDYDRATDFSSYTTYNYFSDIESGLSALDEKRLVRVLDSTLQSKGYRLDEEPDFYINILSNEFRSASNSAVGVGIGGAGRNVGGGVSMGIPVGNSGIQRMIQFDFVDAQKDALFWQATSESGFRSNASPSVREERLRAVVDKVFSKFPPEKR</sequence>
<dbReference type="Gene3D" id="3.30.160.670">
    <property type="match status" value="1"/>
</dbReference>
<name>A0A4Q8QN22_9FLAO</name>